<dbReference type="Pfam" id="PF13302">
    <property type="entry name" value="Acetyltransf_3"/>
    <property type="match status" value="1"/>
</dbReference>
<dbReference type="InterPro" id="IPR000182">
    <property type="entry name" value="GNAT_dom"/>
</dbReference>
<evidence type="ECO:0000313" key="3">
    <source>
        <dbReference type="Proteomes" id="UP000286317"/>
    </source>
</evidence>
<feature type="domain" description="N-acetyltransferase" evidence="1">
    <location>
        <begin position="7"/>
        <end position="176"/>
    </location>
</feature>
<dbReference type="PROSITE" id="PS51186">
    <property type="entry name" value="GNAT"/>
    <property type="match status" value="1"/>
</dbReference>
<evidence type="ECO:0000259" key="1">
    <source>
        <dbReference type="PROSITE" id="PS51186"/>
    </source>
</evidence>
<sequence>MIKFSKGTLESLNEKIMNDLYYWKYEEIEQNAKKWNGPYIKEPQIDKSSFINELEKNRYIYSNVESTLAIMMNGNFIGTVGSYWIDKNTNWLEIGIVIYNSDYWESSIGTEVFQLWIDYLFKKDFVHRLGISTWSGNKRMIKLAQKVGMQEEARIRQARSVNGQYFDAVKMGILKLEWRGVGE</sequence>
<dbReference type="RefSeq" id="WP_039068500.1">
    <property type="nucleotide sequence ID" value="NZ_CP068712.1"/>
</dbReference>
<dbReference type="GO" id="GO:0016747">
    <property type="term" value="F:acyltransferase activity, transferring groups other than amino-acyl groups"/>
    <property type="evidence" value="ECO:0007669"/>
    <property type="project" value="InterPro"/>
</dbReference>
<dbReference type="SUPFAM" id="SSF55729">
    <property type="entry name" value="Acyl-CoA N-acyltransferases (Nat)"/>
    <property type="match status" value="1"/>
</dbReference>
<accession>A0A418IJ12</accession>
<gene>
    <name evidence="2" type="ORF">BU112_00865</name>
</gene>
<dbReference type="Gene3D" id="3.40.630.30">
    <property type="match status" value="1"/>
</dbReference>
<dbReference type="EMBL" id="QXUF01000003">
    <property type="protein sequence ID" value="RIN03026.1"/>
    <property type="molecule type" value="Genomic_DNA"/>
</dbReference>
<proteinExistence type="predicted"/>
<dbReference type="OrthoDB" id="9795206at2"/>
<dbReference type="PANTHER" id="PTHR43415">
    <property type="entry name" value="SPERMIDINE N(1)-ACETYLTRANSFERASE"/>
    <property type="match status" value="1"/>
</dbReference>
<dbReference type="PANTHER" id="PTHR43415:SF4">
    <property type="entry name" value="N-ACETYLTRANSFERASE DOMAIN-CONTAINING PROTEIN"/>
    <property type="match status" value="1"/>
</dbReference>
<protein>
    <submittedName>
        <fullName evidence="2">N-acetyltransferase</fullName>
    </submittedName>
</protein>
<evidence type="ECO:0000313" key="2">
    <source>
        <dbReference type="EMBL" id="RIN03026.1"/>
    </source>
</evidence>
<dbReference type="InterPro" id="IPR016181">
    <property type="entry name" value="Acyl_CoA_acyltransferase"/>
</dbReference>
<organism evidence="2 3">
    <name type="scientific">Staphylococcus shinii</name>
    <dbReference type="NCBI Taxonomy" id="2912228"/>
    <lineage>
        <taxon>Bacteria</taxon>
        <taxon>Bacillati</taxon>
        <taxon>Bacillota</taxon>
        <taxon>Bacilli</taxon>
        <taxon>Bacillales</taxon>
        <taxon>Staphylococcaceae</taxon>
        <taxon>Staphylococcus</taxon>
    </lineage>
</organism>
<dbReference type="Proteomes" id="UP000286317">
    <property type="component" value="Unassembled WGS sequence"/>
</dbReference>
<comment type="caution">
    <text evidence="2">The sequence shown here is derived from an EMBL/GenBank/DDBJ whole genome shotgun (WGS) entry which is preliminary data.</text>
</comment>
<dbReference type="AlphaFoldDB" id="A0A418IJ12"/>
<keyword evidence="3" id="KW-1185">Reference proteome</keyword>
<reference evidence="2 3" key="1">
    <citation type="journal article" date="2016" name="Front. Microbiol.">
        <title>Comprehensive Phylogenetic Analysis of Bovine Non-aureus Staphylococci Species Based on Whole-Genome Sequencing.</title>
        <authorList>
            <person name="Naushad S."/>
            <person name="Barkema H.W."/>
            <person name="Luby C."/>
            <person name="Condas L.A."/>
            <person name="Nobrega D.B."/>
            <person name="Carson D.A."/>
            <person name="De Buck J."/>
        </authorList>
    </citation>
    <scope>NUCLEOTIDE SEQUENCE [LARGE SCALE GENOMIC DNA]</scope>
    <source>
        <strain evidence="2 3">SNUC 4554</strain>
    </source>
</reference>
<name>A0A418IJ12_9STAP</name>
<dbReference type="GeneID" id="79050809"/>